<name>A0A6A6S9Q6_9PLEO</name>
<reference evidence="1" key="1">
    <citation type="journal article" date="2020" name="Stud. Mycol.">
        <title>101 Dothideomycetes genomes: a test case for predicting lifestyles and emergence of pathogens.</title>
        <authorList>
            <person name="Haridas S."/>
            <person name="Albert R."/>
            <person name="Binder M."/>
            <person name="Bloem J."/>
            <person name="Labutti K."/>
            <person name="Salamov A."/>
            <person name="Andreopoulos B."/>
            <person name="Baker S."/>
            <person name="Barry K."/>
            <person name="Bills G."/>
            <person name="Bluhm B."/>
            <person name="Cannon C."/>
            <person name="Castanera R."/>
            <person name="Culley D."/>
            <person name="Daum C."/>
            <person name="Ezra D."/>
            <person name="Gonzalez J."/>
            <person name="Henrissat B."/>
            <person name="Kuo A."/>
            <person name="Liang C."/>
            <person name="Lipzen A."/>
            <person name="Lutzoni F."/>
            <person name="Magnuson J."/>
            <person name="Mondo S."/>
            <person name="Nolan M."/>
            <person name="Ohm R."/>
            <person name="Pangilinan J."/>
            <person name="Park H.-J."/>
            <person name="Ramirez L."/>
            <person name="Alfaro M."/>
            <person name="Sun H."/>
            <person name="Tritt A."/>
            <person name="Yoshinaga Y."/>
            <person name="Zwiers L.-H."/>
            <person name="Turgeon B."/>
            <person name="Goodwin S."/>
            <person name="Spatafora J."/>
            <person name="Crous P."/>
            <person name="Grigoriev I."/>
        </authorList>
    </citation>
    <scope>NUCLEOTIDE SEQUENCE</scope>
    <source>
        <strain evidence="1">CBS 473.64</strain>
    </source>
</reference>
<accession>A0A6A6S9Q6</accession>
<sequence>MPSFKPSYFEYQASMLSALPTIDEIEADTEGLKHQDIVPRLYALFQRTAENGTVHTYIVMEIIEGPVLSSLCPTLTETAKKAITSKRRISFDNMRTLGTPGGYHSVGRRRLSDGLFLTYAAEAGYKSMVQFYDRAFKELFAKRPPVFSHGDVQGKTQFCDSRLRRR</sequence>
<evidence type="ECO:0008006" key="3">
    <source>
        <dbReference type="Google" id="ProtNLM"/>
    </source>
</evidence>
<protein>
    <recommendedName>
        <fullName evidence="3">Aminoglycoside phosphotransferase domain-containing protein</fullName>
    </recommendedName>
</protein>
<evidence type="ECO:0000313" key="2">
    <source>
        <dbReference type="Proteomes" id="UP000799753"/>
    </source>
</evidence>
<dbReference type="OrthoDB" id="4177236at2759"/>
<dbReference type="AlphaFoldDB" id="A0A6A6S9Q6"/>
<proteinExistence type="predicted"/>
<organism evidence="1 2">
    <name type="scientific">Massarina eburnea CBS 473.64</name>
    <dbReference type="NCBI Taxonomy" id="1395130"/>
    <lineage>
        <taxon>Eukaryota</taxon>
        <taxon>Fungi</taxon>
        <taxon>Dikarya</taxon>
        <taxon>Ascomycota</taxon>
        <taxon>Pezizomycotina</taxon>
        <taxon>Dothideomycetes</taxon>
        <taxon>Pleosporomycetidae</taxon>
        <taxon>Pleosporales</taxon>
        <taxon>Massarineae</taxon>
        <taxon>Massarinaceae</taxon>
        <taxon>Massarina</taxon>
    </lineage>
</organism>
<gene>
    <name evidence="1" type="ORF">P280DRAFT_477792</name>
</gene>
<keyword evidence="2" id="KW-1185">Reference proteome</keyword>
<dbReference type="Proteomes" id="UP000799753">
    <property type="component" value="Unassembled WGS sequence"/>
</dbReference>
<dbReference type="EMBL" id="MU006780">
    <property type="protein sequence ID" value="KAF2642924.1"/>
    <property type="molecule type" value="Genomic_DNA"/>
</dbReference>
<evidence type="ECO:0000313" key="1">
    <source>
        <dbReference type="EMBL" id="KAF2642924.1"/>
    </source>
</evidence>